<dbReference type="Proteomes" id="UP000645555">
    <property type="component" value="Unassembled WGS sequence"/>
</dbReference>
<dbReference type="EMBL" id="BMWD01000018">
    <property type="protein sequence ID" value="GGX75515.1"/>
    <property type="molecule type" value="Genomic_DNA"/>
</dbReference>
<comment type="caution">
    <text evidence="2">The sequence shown here is derived from an EMBL/GenBank/DDBJ whole genome shotgun (WGS) entry which is preliminary data.</text>
</comment>
<evidence type="ECO:0008006" key="4">
    <source>
        <dbReference type="Google" id="ProtNLM"/>
    </source>
</evidence>
<reference evidence="2" key="1">
    <citation type="journal article" date="2014" name="Int. J. Syst. Evol. Microbiol.">
        <title>Complete genome sequence of Corynebacterium casei LMG S-19264T (=DSM 44701T), isolated from a smear-ripened cheese.</title>
        <authorList>
            <consortium name="US DOE Joint Genome Institute (JGI-PGF)"/>
            <person name="Walter F."/>
            <person name="Albersmeier A."/>
            <person name="Kalinowski J."/>
            <person name="Ruckert C."/>
        </authorList>
    </citation>
    <scope>NUCLEOTIDE SEQUENCE</scope>
    <source>
        <strain evidence="2">JCM 4956</strain>
    </source>
</reference>
<gene>
    <name evidence="2" type="ORF">GCM10010515_48910</name>
</gene>
<evidence type="ECO:0000256" key="1">
    <source>
        <dbReference type="SAM" id="MobiDB-lite"/>
    </source>
</evidence>
<dbReference type="RefSeq" id="WP_190037699.1">
    <property type="nucleotide sequence ID" value="NZ_BMWD01000018.1"/>
</dbReference>
<protein>
    <recommendedName>
        <fullName evidence="4">Nucleopolyhedrovirus P10 family protein</fullName>
    </recommendedName>
</protein>
<feature type="region of interest" description="Disordered" evidence="1">
    <location>
        <begin position="141"/>
        <end position="246"/>
    </location>
</feature>
<name>A0A918KVT9_9ACTN</name>
<organism evidence="2 3">
    <name type="scientific">Streptomyces fructofermentans</name>
    <dbReference type="NCBI Taxonomy" id="152141"/>
    <lineage>
        <taxon>Bacteria</taxon>
        <taxon>Bacillati</taxon>
        <taxon>Actinomycetota</taxon>
        <taxon>Actinomycetes</taxon>
        <taxon>Kitasatosporales</taxon>
        <taxon>Streptomycetaceae</taxon>
        <taxon>Streptomyces</taxon>
    </lineage>
</organism>
<accession>A0A918KVT9</accession>
<reference evidence="2" key="2">
    <citation type="submission" date="2020-09" db="EMBL/GenBank/DDBJ databases">
        <authorList>
            <person name="Sun Q."/>
            <person name="Ohkuma M."/>
        </authorList>
    </citation>
    <scope>NUCLEOTIDE SEQUENCE</scope>
    <source>
        <strain evidence="2">JCM 4956</strain>
    </source>
</reference>
<feature type="compositionally biased region" description="Low complexity" evidence="1">
    <location>
        <begin position="141"/>
        <end position="177"/>
    </location>
</feature>
<proteinExistence type="predicted"/>
<dbReference type="AlphaFoldDB" id="A0A918KVT9"/>
<feature type="compositionally biased region" description="Low complexity" evidence="1">
    <location>
        <begin position="224"/>
        <end position="238"/>
    </location>
</feature>
<keyword evidence="3" id="KW-1185">Reference proteome</keyword>
<sequence>MTADRWTQAVRHQLGLGRLLPLGGPRDGAWITERAADAVLRAAALEVPGVRLGRLRLALADPPVPHDAAVPPPPSALPPGPLRITAEFAVSADPAAPGTEPLPTTASRLRAALHAASARRLGLVVAEVDLRVTGLLDRTDGSAAATAPAGEAATASTADASGTAGAAWAGERGAGSATRPDGWRPDEPRAGSAGEPAGEGPRVGPAQERPSARGTAPSDDESRAAAAARSVPGVVRLGGTSGGLGRTVHIEERPGDTALARRHVRVEIEAHADERAVDVARAVRGAVAGALTGHPSVAVLVTAVSR</sequence>
<feature type="compositionally biased region" description="Low complexity" evidence="1">
    <location>
        <begin position="190"/>
        <end position="202"/>
    </location>
</feature>
<evidence type="ECO:0000313" key="2">
    <source>
        <dbReference type="EMBL" id="GGX75515.1"/>
    </source>
</evidence>
<evidence type="ECO:0000313" key="3">
    <source>
        <dbReference type="Proteomes" id="UP000645555"/>
    </source>
</evidence>